<dbReference type="PANTHER" id="PTHR35936">
    <property type="entry name" value="MEMBRANE-BOUND LYTIC MUREIN TRANSGLYCOSYLASE F"/>
    <property type="match status" value="1"/>
</dbReference>
<dbReference type="SMART" id="SM00062">
    <property type="entry name" value="PBPb"/>
    <property type="match status" value="1"/>
</dbReference>
<evidence type="ECO:0000256" key="1">
    <source>
        <dbReference type="ARBA" id="ARBA00004196"/>
    </source>
</evidence>
<dbReference type="OrthoDB" id="9811552at2"/>
<dbReference type="KEGG" id="ipo:Ilyop_1568"/>
<evidence type="ECO:0000313" key="6">
    <source>
        <dbReference type="EMBL" id="ADO83347.1"/>
    </source>
</evidence>
<sequence>MKKILLILMVVVFSAISFAEGRVDSILRNKKIRVGTTGDYKPFTYYNGKDYEGYDIEVAKYIASEIGVELEFVSTTWKNLITDLEADKFDIAMGGITRRTGRQLKAEISRPYLVFGKCPIVRKADEQKYKSLEDIDQPGVKVGVNIGGTNEKFADQNIKSAKIIRYEKNLDVPVAVMKGEVDVMISETPEAMHYANEYKELASPMTANPMTKSQLGYLIPKGDNEMLNLINFIMDEMELKGIMDKLKRENIK</sequence>
<dbReference type="AlphaFoldDB" id="E3H8T3"/>
<comment type="similarity">
    <text evidence="2 4">Belongs to the bacterial solute-binding protein 3 family.</text>
</comment>
<protein>
    <submittedName>
        <fullName evidence="6">Cyclohexadienyl dehydratase</fullName>
        <ecNumber evidence="6">4.2.1.51</ecNumber>
        <ecNumber evidence="6">4.2.1.91</ecNumber>
    </submittedName>
</protein>
<name>E3H8T3_ILYPC</name>
<dbReference type="STRING" id="572544.Ilyop_1568"/>
<evidence type="ECO:0000259" key="5">
    <source>
        <dbReference type="SMART" id="SM00062"/>
    </source>
</evidence>
<evidence type="ECO:0000313" key="7">
    <source>
        <dbReference type="Proteomes" id="UP000006875"/>
    </source>
</evidence>
<dbReference type="SUPFAM" id="SSF53850">
    <property type="entry name" value="Periplasmic binding protein-like II"/>
    <property type="match status" value="1"/>
</dbReference>
<keyword evidence="6" id="KW-0456">Lyase</keyword>
<dbReference type="EMBL" id="CP002281">
    <property type="protein sequence ID" value="ADO83347.1"/>
    <property type="molecule type" value="Genomic_DNA"/>
</dbReference>
<dbReference type="HOGENOM" id="CLU_019602_9_0_0"/>
<dbReference type="RefSeq" id="WP_013388014.1">
    <property type="nucleotide sequence ID" value="NC_014632.1"/>
</dbReference>
<proteinExistence type="inferred from homology"/>
<dbReference type="GO" id="GO:0004664">
    <property type="term" value="F:prephenate dehydratase activity"/>
    <property type="evidence" value="ECO:0007669"/>
    <property type="project" value="UniProtKB-EC"/>
</dbReference>
<evidence type="ECO:0000256" key="4">
    <source>
        <dbReference type="RuleBase" id="RU003744"/>
    </source>
</evidence>
<dbReference type="Pfam" id="PF00497">
    <property type="entry name" value="SBP_bac_3"/>
    <property type="match status" value="1"/>
</dbReference>
<keyword evidence="3" id="KW-0732">Signal</keyword>
<reference evidence="6 7" key="1">
    <citation type="journal article" date="2010" name="Stand. Genomic Sci.">
        <title>Complete genome sequence of Ilyobacter polytropus type strain (CuHbu1).</title>
        <authorList>
            <person name="Sikorski J."/>
            <person name="Chertkov O."/>
            <person name="Lapidus A."/>
            <person name="Nolan M."/>
            <person name="Lucas S."/>
            <person name="Del Rio T.G."/>
            <person name="Tice H."/>
            <person name="Cheng J.F."/>
            <person name="Tapia R."/>
            <person name="Han C."/>
            <person name="Goodwin L."/>
            <person name="Pitluck S."/>
            <person name="Liolios K."/>
            <person name="Ivanova N."/>
            <person name="Mavromatis K."/>
            <person name="Mikhailova N."/>
            <person name="Pati A."/>
            <person name="Chen A."/>
            <person name="Palaniappan K."/>
            <person name="Land M."/>
            <person name="Hauser L."/>
            <person name="Chang Y.J."/>
            <person name="Jeffries C.D."/>
            <person name="Brambilla E."/>
            <person name="Yasawong M."/>
            <person name="Rohde M."/>
            <person name="Pukall R."/>
            <person name="Spring S."/>
            <person name="Goker M."/>
            <person name="Woyke T."/>
            <person name="Bristow J."/>
            <person name="Eisen J.A."/>
            <person name="Markowitz V."/>
            <person name="Hugenholtz P."/>
            <person name="Kyrpides N.C."/>
            <person name="Klenk H.P."/>
        </authorList>
    </citation>
    <scope>NUCLEOTIDE SEQUENCE [LARGE SCALE GENOMIC DNA]</scope>
    <source>
        <strain evidence="7">ATCC 51220 / DSM 2926 / LMG 16218 / CuHBu1</strain>
    </source>
</reference>
<dbReference type="GO" id="GO:0047769">
    <property type="term" value="F:arogenate dehydratase activity"/>
    <property type="evidence" value="ECO:0007669"/>
    <property type="project" value="UniProtKB-EC"/>
</dbReference>
<dbReference type="EC" id="4.2.1.51" evidence="6"/>
<evidence type="ECO:0000256" key="3">
    <source>
        <dbReference type="ARBA" id="ARBA00022729"/>
    </source>
</evidence>
<dbReference type="eggNOG" id="COG0834">
    <property type="taxonomic scope" value="Bacteria"/>
</dbReference>
<dbReference type="PANTHER" id="PTHR35936:SF19">
    <property type="entry name" value="AMINO-ACID-BINDING PROTEIN YXEM-RELATED"/>
    <property type="match status" value="1"/>
</dbReference>
<accession>E3H8T3</accession>
<dbReference type="InterPro" id="IPR018313">
    <property type="entry name" value="SBP_3_CS"/>
</dbReference>
<evidence type="ECO:0000256" key="2">
    <source>
        <dbReference type="ARBA" id="ARBA00010333"/>
    </source>
</evidence>
<dbReference type="Gene3D" id="3.40.190.10">
    <property type="entry name" value="Periplasmic binding protein-like II"/>
    <property type="match status" value="2"/>
</dbReference>
<dbReference type="PROSITE" id="PS01039">
    <property type="entry name" value="SBP_BACTERIAL_3"/>
    <property type="match status" value="1"/>
</dbReference>
<organism evidence="6 7">
    <name type="scientific">Ilyobacter polytropus (strain ATCC 51220 / DSM 2926 / LMG 16218 / CuHBu1)</name>
    <dbReference type="NCBI Taxonomy" id="572544"/>
    <lineage>
        <taxon>Bacteria</taxon>
        <taxon>Fusobacteriati</taxon>
        <taxon>Fusobacteriota</taxon>
        <taxon>Fusobacteriia</taxon>
        <taxon>Fusobacteriales</taxon>
        <taxon>Fusobacteriaceae</taxon>
        <taxon>Ilyobacter</taxon>
    </lineage>
</organism>
<keyword evidence="7" id="KW-1185">Reference proteome</keyword>
<dbReference type="InterPro" id="IPR001638">
    <property type="entry name" value="Solute-binding_3/MltF_N"/>
</dbReference>
<comment type="subcellular location">
    <subcellularLocation>
        <location evidence="1">Cell envelope</location>
    </subcellularLocation>
</comment>
<feature type="domain" description="Solute-binding protein family 3/N-terminal" evidence="5">
    <location>
        <begin position="31"/>
        <end position="252"/>
    </location>
</feature>
<dbReference type="GO" id="GO:0030313">
    <property type="term" value="C:cell envelope"/>
    <property type="evidence" value="ECO:0007669"/>
    <property type="project" value="UniProtKB-SubCell"/>
</dbReference>
<dbReference type="EC" id="4.2.1.91" evidence="6"/>
<dbReference type="Proteomes" id="UP000006875">
    <property type="component" value="Chromosome"/>
</dbReference>
<gene>
    <name evidence="6" type="ordered locus">Ilyop_1568</name>
</gene>